<dbReference type="EMBL" id="PDUG01000005">
    <property type="protein sequence ID" value="PIC30416.1"/>
    <property type="molecule type" value="Genomic_DNA"/>
</dbReference>
<proteinExistence type="predicted"/>
<gene>
    <name evidence="2" type="primary">Cnig_chr_V.g21663</name>
    <name evidence="2" type="ORF">B9Z55_021663</name>
</gene>
<feature type="coiled-coil region" evidence="1">
    <location>
        <begin position="90"/>
        <end position="149"/>
    </location>
</feature>
<reference evidence="3" key="1">
    <citation type="submission" date="2017-10" db="EMBL/GenBank/DDBJ databases">
        <title>Rapid genome shrinkage in a self-fertile nematode reveals novel sperm competition proteins.</title>
        <authorList>
            <person name="Yin D."/>
            <person name="Schwarz E.M."/>
            <person name="Thomas C.G."/>
            <person name="Felde R.L."/>
            <person name="Korf I.F."/>
            <person name="Cutter A.D."/>
            <person name="Schartner C.M."/>
            <person name="Ralston E.J."/>
            <person name="Meyer B.J."/>
            <person name="Haag E.S."/>
        </authorList>
    </citation>
    <scope>NUCLEOTIDE SEQUENCE [LARGE SCALE GENOMIC DNA]</scope>
    <source>
        <strain evidence="3">JU1422</strain>
    </source>
</reference>
<sequence length="153" mass="18272">MSLRHPSLDLFGESEHKNFLKQLLSFLEYYRRKIQDLATYIPIGKIIITCFNYLCSFFKKFQKSDAPSVEPITEISLENLAISGEKKKVLEKLDQEMMEERKDIEKIMLDLKTKTEDYDKTFQKKKLEAEKRIQEIEEKERREQEEKDRVGLS</sequence>
<keyword evidence="1" id="KW-0175">Coiled coil</keyword>
<evidence type="ECO:0000256" key="1">
    <source>
        <dbReference type="SAM" id="Coils"/>
    </source>
</evidence>
<keyword evidence="3" id="KW-1185">Reference proteome</keyword>
<organism evidence="2 3">
    <name type="scientific">Caenorhabditis nigoni</name>
    <dbReference type="NCBI Taxonomy" id="1611254"/>
    <lineage>
        <taxon>Eukaryota</taxon>
        <taxon>Metazoa</taxon>
        <taxon>Ecdysozoa</taxon>
        <taxon>Nematoda</taxon>
        <taxon>Chromadorea</taxon>
        <taxon>Rhabditida</taxon>
        <taxon>Rhabditina</taxon>
        <taxon>Rhabditomorpha</taxon>
        <taxon>Rhabditoidea</taxon>
        <taxon>Rhabditidae</taxon>
        <taxon>Peloderinae</taxon>
        <taxon>Caenorhabditis</taxon>
    </lineage>
</organism>
<evidence type="ECO:0000313" key="2">
    <source>
        <dbReference type="EMBL" id="PIC30416.1"/>
    </source>
</evidence>
<dbReference type="Proteomes" id="UP000230233">
    <property type="component" value="Chromosome V"/>
</dbReference>
<accession>A0A2G5TTW0</accession>
<name>A0A2G5TTW0_9PELO</name>
<evidence type="ECO:0000313" key="3">
    <source>
        <dbReference type="Proteomes" id="UP000230233"/>
    </source>
</evidence>
<comment type="caution">
    <text evidence="2">The sequence shown here is derived from an EMBL/GenBank/DDBJ whole genome shotgun (WGS) entry which is preliminary data.</text>
</comment>
<protein>
    <submittedName>
        <fullName evidence="2">Uncharacterized protein</fullName>
    </submittedName>
</protein>
<dbReference type="AlphaFoldDB" id="A0A2G5TTW0"/>